<feature type="region of interest" description="Disordered" evidence="1">
    <location>
        <begin position="1"/>
        <end position="29"/>
    </location>
</feature>
<protein>
    <submittedName>
        <fullName evidence="2">Uncharacterized protein</fullName>
    </submittedName>
</protein>
<evidence type="ECO:0000313" key="2">
    <source>
        <dbReference type="EMBL" id="KAH3813583.1"/>
    </source>
</evidence>
<feature type="compositionally biased region" description="Polar residues" evidence="1">
    <location>
        <begin position="19"/>
        <end position="29"/>
    </location>
</feature>
<proteinExistence type="predicted"/>
<reference evidence="2" key="2">
    <citation type="submission" date="2020-11" db="EMBL/GenBank/DDBJ databases">
        <authorList>
            <person name="McCartney M.A."/>
            <person name="Auch B."/>
            <person name="Kono T."/>
            <person name="Mallez S."/>
            <person name="Becker A."/>
            <person name="Gohl D.M."/>
            <person name="Silverstein K.A.T."/>
            <person name="Koren S."/>
            <person name="Bechman K.B."/>
            <person name="Herman A."/>
            <person name="Abrahante J.E."/>
            <person name="Garbe J."/>
        </authorList>
    </citation>
    <scope>NUCLEOTIDE SEQUENCE</scope>
    <source>
        <strain evidence="2">Duluth1</strain>
        <tissue evidence="2">Whole animal</tissue>
    </source>
</reference>
<organism evidence="2 3">
    <name type="scientific">Dreissena polymorpha</name>
    <name type="common">Zebra mussel</name>
    <name type="synonym">Mytilus polymorpha</name>
    <dbReference type="NCBI Taxonomy" id="45954"/>
    <lineage>
        <taxon>Eukaryota</taxon>
        <taxon>Metazoa</taxon>
        <taxon>Spiralia</taxon>
        <taxon>Lophotrochozoa</taxon>
        <taxon>Mollusca</taxon>
        <taxon>Bivalvia</taxon>
        <taxon>Autobranchia</taxon>
        <taxon>Heteroconchia</taxon>
        <taxon>Euheterodonta</taxon>
        <taxon>Imparidentia</taxon>
        <taxon>Neoheterodontei</taxon>
        <taxon>Myida</taxon>
        <taxon>Dreissenoidea</taxon>
        <taxon>Dreissenidae</taxon>
        <taxon>Dreissena</taxon>
    </lineage>
</organism>
<comment type="caution">
    <text evidence="2">The sequence shown here is derived from an EMBL/GenBank/DDBJ whole genome shotgun (WGS) entry which is preliminary data.</text>
</comment>
<dbReference type="Proteomes" id="UP000828390">
    <property type="component" value="Unassembled WGS sequence"/>
</dbReference>
<dbReference type="EMBL" id="JAIWYP010000006">
    <property type="protein sequence ID" value="KAH3813583.1"/>
    <property type="molecule type" value="Genomic_DNA"/>
</dbReference>
<sequence length="58" mass="6410">MVHSYQEDAGLIPSVGSLDLQQRHPSTGSFQEKLKQDYCQAVWSPTGETPPFSAIFQA</sequence>
<keyword evidence="3" id="KW-1185">Reference proteome</keyword>
<name>A0A9D4GDU6_DREPO</name>
<evidence type="ECO:0000256" key="1">
    <source>
        <dbReference type="SAM" id="MobiDB-lite"/>
    </source>
</evidence>
<reference evidence="2" key="1">
    <citation type="journal article" date="2019" name="bioRxiv">
        <title>The Genome of the Zebra Mussel, Dreissena polymorpha: A Resource for Invasive Species Research.</title>
        <authorList>
            <person name="McCartney M.A."/>
            <person name="Auch B."/>
            <person name="Kono T."/>
            <person name="Mallez S."/>
            <person name="Zhang Y."/>
            <person name="Obille A."/>
            <person name="Becker A."/>
            <person name="Abrahante J.E."/>
            <person name="Garbe J."/>
            <person name="Badalamenti J.P."/>
            <person name="Herman A."/>
            <person name="Mangelson H."/>
            <person name="Liachko I."/>
            <person name="Sullivan S."/>
            <person name="Sone E.D."/>
            <person name="Koren S."/>
            <person name="Silverstein K.A.T."/>
            <person name="Beckman K.B."/>
            <person name="Gohl D.M."/>
        </authorList>
    </citation>
    <scope>NUCLEOTIDE SEQUENCE</scope>
    <source>
        <strain evidence="2">Duluth1</strain>
        <tissue evidence="2">Whole animal</tissue>
    </source>
</reference>
<accession>A0A9D4GDU6</accession>
<evidence type="ECO:0000313" key="3">
    <source>
        <dbReference type="Proteomes" id="UP000828390"/>
    </source>
</evidence>
<gene>
    <name evidence="2" type="ORF">DPMN_142044</name>
</gene>
<dbReference type="AlphaFoldDB" id="A0A9D4GDU6"/>